<comment type="caution">
    <text evidence="2">The sequence shown here is derived from an EMBL/GenBank/DDBJ whole genome shotgun (WGS) entry which is preliminary data.</text>
</comment>
<keyword evidence="3" id="KW-1185">Reference proteome</keyword>
<dbReference type="EMBL" id="QEKH01000011">
    <property type="protein sequence ID" value="PVY42615.1"/>
    <property type="molecule type" value="Genomic_DNA"/>
</dbReference>
<reference evidence="1 4" key="2">
    <citation type="submission" date="2020-04" db="EMBL/GenBank/DDBJ databases">
        <authorList>
            <person name="Hitch T.C.A."/>
            <person name="Wylensek D."/>
            <person name="Clavel T."/>
        </authorList>
    </citation>
    <scope>NUCLEOTIDE SEQUENCE [LARGE SCALE GENOMIC DNA]</scope>
    <source>
        <strain evidence="1 4">COR2-253-APC-1A</strain>
    </source>
</reference>
<dbReference type="SUPFAM" id="SSF54593">
    <property type="entry name" value="Glyoxalase/Bleomycin resistance protein/Dihydroxybiphenyl dioxygenase"/>
    <property type="match status" value="1"/>
</dbReference>
<dbReference type="CDD" id="cd06587">
    <property type="entry name" value="VOC"/>
    <property type="match status" value="1"/>
</dbReference>
<dbReference type="AlphaFoldDB" id="A0A2U1B1S1"/>
<dbReference type="Proteomes" id="UP000576225">
    <property type="component" value="Unassembled WGS sequence"/>
</dbReference>
<protein>
    <submittedName>
        <fullName evidence="1">VOC family protein</fullName>
    </submittedName>
</protein>
<proteinExistence type="predicted"/>
<evidence type="ECO:0000313" key="2">
    <source>
        <dbReference type="EMBL" id="PVY42615.1"/>
    </source>
</evidence>
<dbReference type="Proteomes" id="UP000245959">
    <property type="component" value="Unassembled WGS sequence"/>
</dbReference>
<dbReference type="Gene3D" id="3.10.180.10">
    <property type="entry name" value="2,3-Dihydroxybiphenyl 1,2-Dioxygenase, domain 1"/>
    <property type="match status" value="1"/>
</dbReference>
<dbReference type="EMBL" id="JABAEW010000018">
    <property type="protein sequence ID" value="NMD87101.1"/>
    <property type="molecule type" value="Genomic_DNA"/>
</dbReference>
<evidence type="ECO:0000313" key="4">
    <source>
        <dbReference type="Proteomes" id="UP000576225"/>
    </source>
</evidence>
<evidence type="ECO:0000313" key="3">
    <source>
        <dbReference type="Proteomes" id="UP000245959"/>
    </source>
</evidence>
<evidence type="ECO:0000313" key="1">
    <source>
        <dbReference type="EMBL" id="NMD87101.1"/>
    </source>
</evidence>
<organism evidence="2 3">
    <name type="scientific">Victivallis vadensis</name>
    <dbReference type="NCBI Taxonomy" id="172901"/>
    <lineage>
        <taxon>Bacteria</taxon>
        <taxon>Pseudomonadati</taxon>
        <taxon>Lentisphaerota</taxon>
        <taxon>Lentisphaeria</taxon>
        <taxon>Victivallales</taxon>
        <taxon>Victivallaceae</taxon>
        <taxon>Victivallis</taxon>
    </lineage>
</organism>
<accession>A0A2U1B1S1</accession>
<sequence>MEIQRFGIVVKVNDLDACRIFYRELFAPLLPVMDSTFTVVFELAPNLTFSLEKSNAPYLEHSSCAQGWKFDSADFESLRRRLAAAGCELEPEPDCRDSGLYWRGCDPEGNIILVRQLDAL</sequence>
<dbReference type="RefSeq" id="WP_116883806.1">
    <property type="nucleotide sequence ID" value="NZ_CAJKCJ010000011.1"/>
</dbReference>
<dbReference type="InterPro" id="IPR029068">
    <property type="entry name" value="Glyas_Bleomycin-R_OHBP_Dase"/>
</dbReference>
<dbReference type="GeneID" id="78295120"/>
<gene>
    <name evidence="2" type="ORF">C8D82_11172</name>
    <name evidence="1" type="ORF">HF882_10950</name>
</gene>
<reference evidence="2 3" key="1">
    <citation type="submission" date="2018-04" db="EMBL/GenBank/DDBJ databases">
        <title>Genomic Encyclopedia of Type Strains, Phase IV (KMG-IV): sequencing the most valuable type-strain genomes for metagenomic binning, comparative biology and taxonomic classification.</title>
        <authorList>
            <person name="Goeker M."/>
        </authorList>
    </citation>
    <scope>NUCLEOTIDE SEQUENCE [LARGE SCALE GENOMIC DNA]</scope>
    <source>
        <strain evidence="2 3">DSM 14823</strain>
    </source>
</reference>
<name>A0A2U1B1S1_9BACT</name>